<accession>A0A067CEK5</accession>
<dbReference type="InterPro" id="IPR012337">
    <property type="entry name" value="RNaseH-like_sf"/>
</dbReference>
<dbReference type="InterPro" id="IPR001584">
    <property type="entry name" value="Integrase_cat-core"/>
</dbReference>
<reference evidence="2 3" key="1">
    <citation type="journal article" date="2013" name="PLoS Genet.">
        <title>Distinctive expansion of potential virulence genes in the genome of the oomycete fish pathogen Saprolegnia parasitica.</title>
        <authorList>
            <person name="Jiang R.H."/>
            <person name="de Bruijn I."/>
            <person name="Haas B.J."/>
            <person name="Belmonte R."/>
            <person name="Lobach L."/>
            <person name="Christie J."/>
            <person name="van den Ackerveken G."/>
            <person name="Bottin A."/>
            <person name="Bulone V."/>
            <person name="Diaz-Moreno S.M."/>
            <person name="Dumas B."/>
            <person name="Fan L."/>
            <person name="Gaulin E."/>
            <person name="Govers F."/>
            <person name="Grenville-Briggs L.J."/>
            <person name="Horner N.R."/>
            <person name="Levin J.Z."/>
            <person name="Mammella M."/>
            <person name="Meijer H.J."/>
            <person name="Morris P."/>
            <person name="Nusbaum C."/>
            <person name="Oome S."/>
            <person name="Phillips A.J."/>
            <person name="van Rooyen D."/>
            <person name="Rzeszutek E."/>
            <person name="Saraiva M."/>
            <person name="Secombes C.J."/>
            <person name="Seidl M.F."/>
            <person name="Snel B."/>
            <person name="Stassen J.H."/>
            <person name="Sykes S."/>
            <person name="Tripathy S."/>
            <person name="van den Berg H."/>
            <person name="Vega-Arreguin J.C."/>
            <person name="Wawra S."/>
            <person name="Young S.K."/>
            <person name="Zeng Q."/>
            <person name="Dieguez-Uribeondo J."/>
            <person name="Russ C."/>
            <person name="Tyler B.M."/>
            <person name="van West P."/>
        </authorList>
    </citation>
    <scope>NUCLEOTIDE SEQUENCE [LARGE SCALE GENOMIC DNA]</scope>
    <source>
        <strain evidence="2 3">CBS 223.65</strain>
    </source>
</reference>
<dbReference type="InterPro" id="IPR036397">
    <property type="entry name" value="RNaseH_sf"/>
</dbReference>
<evidence type="ECO:0000313" key="3">
    <source>
        <dbReference type="Proteomes" id="UP000030745"/>
    </source>
</evidence>
<dbReference type="STRING" id="695850.A0A067CEK5"/>
<sequence length="208" mass="23670">MGHRSKFAMKMHLKRLFRLHQLDVKLTAFMNQCLLWPHVKGGRVIQRPHSQIWHANRPNEGIHFDFLYLGDSFKGSKYVLVLKDDLTHYCELVVCLMADAASVVDALMHWATRFRLPLVWASDQGSHFKNQVVAALAQAYKVDDQFIWTYSCGAMGYLLPLVQVNLNQTPAESLGGVCPTQAFTGHVPATILDIVVRYFDGELVRQED</sequence>
<dbReference type="Proteomes" id="UP000030745">
    <property type="component" value="Unassembled WGS sequence"/>
</dbReference>
<evidence type="ECO:0000313" key="2">
    <source>
        <dbReference type="EMBL" id="KDO25217.1"/>
    </source>
</evidence>
<dbReference type="GO" id="GO:0003676">
    <property type="term" value="F:nucleic acid binding"/>
    <property type="evidence" value="ECO:0007669"/>
    <property type="project" value="InterPro"/>
</dbReference>
<dbReference type="GO" id="GO:0015074">
    <property type="term" value="P:DNA integration"/>
    <property type="evidence" value="ECO:0007669"/>
    <property type="project" value="InterPro"/>
</dbReference>
<name>A0A067CEK5_SAPPC</name>
<dbReference type="RefSeq" id="XP_012204054.1">
    <property type="nucleotide sequence ID" value="XM_012348664.1"/>
</dbReference>
<organism evidence="2 3">
    <name type="scientific">Saprolegnia parasitica (strain CBS 223.65)</name>
    <dbReference type="NCBI Taxonomy" id="695850"/>
    <lineage>
        <taxon>Eukaryota</taxon>
        <taxon>Sar</taxon>
        <taxon>Stramenopiles</taxon>
        <taxon>Oomycota</taxon>
        <taxon>Saprolegniomycetes</taxon>
        <taxon>Saprolegniales</taxon>
        <taxon>Saprolegniaceae</taxon>
        <taxon>Saprolegnia</taxon>
    </lineage>
</organism>
<gene>
    <name evidence="2" type="ORF">SPRG_09466</name>
</gene>
<dbReference type="Pfam" id="PF00665">
    <property type="entry name" value="rve"/>
    <property type="match status" value="1"/>
</dbReference>
<dbReference type="Gene3D" id="3.30.420.10">
    <property type="entry name" value="Ribonuclease H-like superfamily/Ribonuclease H"/>
    <property type="match status" value="1"/>
</dbReference>
<keyword evidence="3" id="KW-1185">Reference proteome</keyword>
<dbReference type="PROSITE" id="PS50994">
    <property type="entry name" value="INTEGRASE"/>
    <property type="match status" value="1"/>
</dbReference>
<dbReference type="AlphaFoldDB" id="A0A067CEK5"/>
<feature type="domain" description="Integrase catalytic" evidence="1">
    <location>
        <begin position="54"/>
        <end position="164"/>
    </location>
</feature>
<evidence type="ECO:0000259" key="1">
    <source>
        <dbReference type="PROSITE" id="PS50994"/>
    </source>
</evidence>
<dbReference type="GeneID" id="24131626"/>
<dbReference type="OMA" id="QIWHANR"/>
<proteinExistence type="predicted"/>
<dbReference type="OrthoDB" id="79511at2759"/>
<dbReference type="KEGG" id="spar:SPRG_09466"/>
<dbReference type="SUPFAM" id="SSF53098">
    <property type="entry name" value="Ribonuclease H-like"/>
    <property type="match status" value="1"/>
</dbReference>
<dbReference type="EMBL" id="KK583234">
    <property type="protein sequence ID" value="KDO25217.1"/>
    <property type="molecule type" value="Genomic_DNA"/>
</dbReference>
<protein>
    <recommendedName>
        <fullName evidence="1">Integrase catalytic domain-containing protein</fullName>
    </recommendedName>
</protein>
<dbReference type="VEuPathDB" id="FungiDB:SPRG_09466"/>